<dbReference type="InterPro" id="IPR027417">
    <property type="entry name" value="P-loop_NTPase"/>
</dbReference>
<dbReference type="SMART" id="SM00421">
    <property type="entry name" value="HTH_LUXR"/>
    <property type="match status" value="1"/>
</dbReference>
<evidence type="ECO:0000256" key="2">
    <source>
        <dbReference type="ARBA" id="ARBA00022840"/>
    </source>
</evidence>
<keyword evidence="1" id="KW-0547">Nucleotide-binding</keyword>
<dbReference type="GO" id="GO:0004016">
    <property type="term" value="F:adenylate cyclase activity"/>
    <property type="evidence" value="ECO:0007669"/>
    <property type="project" value="TreeGrafter"/>
</dbReference>
<dbReference type="Gene3D" id="1.10.10.10">
    <property type="entry name" value="Winged helix-like DNA-binding domain superfamily/Winged helix DNA-binding domain"/>
    <property type="match status" value="1"/>
</dbReference>
<reference evidence="4 5" key="1">
    <citation type="journal article" date="2019" name="Emerg. Microbes Infect.">
        <title>Comprehensive subspecies identification of 175 nontuberculous mycobacteria species based on 7547 genomic profiles.</title>
        <authorList>
            <person name="Matsumoto Y."/>
            <person name="Kinjo T."/>
            <person name="Motooka D."/>
            <person name="Nabeya D."/>
            <person name="Jung N."/>
            <person name="Uechi K."/>
            <person name="Horii T."/>
            <person name="Iida T."/>
            <person name="Fujita J."/>
            <person name="Nakamura S."/>
        </authorList>
    </citation>
    <scope>NUCLEOTIDE SEQUENCE [LARGE SCALE GENOMIC DNA]</scope>
    <source>
        <strain evidence="4 5">JCM 18439</strain>
    </source>
</reference>
<dbReference type="PROSITE" id="PS50043">
    <property type="entry name" value="HTH_LUXR_2"/>
    <property type="match status" value="1"/>
</dbReference>
<keyword evidence="2" id="KW-0067">ATP-binding</keyword>
<keyword evidence="5" id="KW-1185">Reference proteome</keyword>
<dbReference type="Pfam" id="PF00196">
    <property type="entry name" value="GerE"/>
    <property type="match status" value="1"/>
</dbReference>
<dbReference type="PANTHER" id="PTHR16305">
    <property type="entry name" value="TESTICULAR SOLUBLE ADENYLYL CYCLASE"/>
    <property type="match status" value="1"/>
</dbReference>
<evidence type="ECO:0000259" key="3">
    <source>
        <dbReference type="PROSITE" id="PS50043"/>
    </source>
</evidence>
<dbReference type="InterPro" id="IPR041664">
    <property type="entry name" value="AAA_16"/>
</dbReference>
<dbReference type="Pfam" id="PF13191">
    <property type="entry name" value="AAA_16"/>
    <property type="match status" value="1"/>
</dbReference>
<dbReference type="GO" id="GO:0005524">
    <property type="term" value="F:ATP binding"/>
    <property type="evidence" value="ECO:0007669"/>
    <property type="project" value="UniProtKB-KW"/>
</dbReference>
<dbReference type="InterPro" id="IPR036388">
    <property type="entry name" value="WH-like_DNA-bd_sf"/>
</dbReference>
<gene>
    <name evidence="4" type="ORF">MCEL_23720</name>
</gene>
<dbReference type="InterPro" id="IPR016032">
    <property type="entry name" value="Sig_transdc_resp-reg_C-effctor"/>
</dbReference>
<dbReference type="PANTHER" id="PTHR16305:SF35">
    <property type="entry name" value="TRANSCRIPTIONAL ACTIVATOR DOMAIN"/>
    <property type="match status" value="1"/>
</dbReference>
<feature type="domain" description="HTH luxR-type" evidence="3">
    <location>
        <begin position="857"/>
        <end position="922"/>
    </location>
</feature>
<dbReference type="InterPro" id="IPR011990">
    <property type="entry name" value="TPR-like_helical_dom_sf"/>
</dbReference>
<dbReference type="Proteomes" id="UP000466431">
    <property type="component" value="Chromosome"/>
</dbReference>
<evidence type="ECO:0000313" key="5">
    <source>
        <dbReference type="Proteomes" id="UP000466431"/>
    </source>
</evidence>
<sequence length="922" mass="98664">MLSLEVGPLVSGVVERPAEFRAVRDLLRSAVDGPCALVIEGEPGAGKTTLWLAGISAAGESGFGVLTARVGQAETALAYAAVADLLGGVSPEVLAGLPEVQRLAVDRMLLRADGEGPPTDQGAVGAAVTAVIERLCAERPLLVAVDDVQWLDPSSQAVLAFAARRLTGRVGMLLTERTENEGAGNWLQLGGSAEVRRVHVGPLSLGGLHALISNRLGRSFPRPTMVRIAEISGGNPFYALELARAVEAGGSQSVLPATLAELMRRRIGRLDRETQVLLLAAACEAAPTVDLLARVTHSDVERTVDLLEEAKAKGIVTIDGDNVAFTHPLLARSVYTDAKPGERRAMHRSLAEAVVLPESRARHMALAASSADPTTLEALDVAAGAARARGAPAAAAELLELAIGLGGDTPARRIRAADHHLHAGDLQRAQSLLDGLTERVPRGVHRAMALNLLASMQIHNNSFTDAIGRLEQALDNDEGDSEVRVRTLLLLSYACLNAGEFGPALRNAERAAAYADDVGIGDLTSQVLAVRVTIACMCGRGVDWVSMRRALALQDLNSEAPIAFRAKANNALLLAWVGRLDEAAEEMAAVRRRCVERGAETDLIFVAVFTALIEIWRGRYDDATRVAEETVERAQQLGGEHMHIVAMTIRSAVAAYAGREDETRDAATAALDLADRCGSPRLADWASISLGFLEVSLGKYEQALQVLAPLIARFPFIPSTEIITVGYVPDAVEAMIALGRAAETEPMIEALETNGRLVDRPWMLAMGARCRSLWLAARGEIDAAADMASQALLHHERLPMPFERARTLLLLGQLQRRQRRKELSRTTLTDALHEFEMLGTPLWAERARAEIARAKVSGGRSMGLTPSEYRVAELAASGLTTKDVAAALFISPKTVETNLSGIYRKLGIKSRAELGRVFGDDR</sequence>
<name>A0A7I7RHS3_MYCCF</name>
<dbReference type="GO" id="GO:0006355">
    <property type="term" value="P:regulation of DNA-templated transcription"/>
    <property type="evidence" value="ECO:0007669"/>
    <property type="project" value="InterPro"/>
</dbReference>
<dbReference type="GO" id="GO:0003677">
    <property type="term" value="F:DNA binding"/>
    <property type="evidence" value="ECO:0007669"/>
    <property type="project" value="InterPro"/>
</dbReference>
<dbReference type="GO" id="GO:0005737">
    <property type="term" value="C:cytoplasm"/>
    <property type="evidence" value="ECO:0007669"/>
    <property type="project" value="TreeGrafter"/>
</dbReference>
<dbReference type="Gene3D" id="1.25.40.10">
    <property type="entry name" value="Tetratricopeptide repeat domain"/>
    <property type="match status" value="2"/>
</dbReference>
<dbReference type="InterPro" id="IPR000792">
    <property type="entry name" value="Tscrpt_reg_LuxR_C"/>
</dbReference>
<dbReference type="KEGG" id="mcee:MCEL_23720"/>
<evidence type="ECO:0000256" key="1">
    <source>
        <dbReference type="ARBA" id="ARBA00022741"/>
    </source>
</evidence>
<dbReference type="EMBL" id="AP022591">
    <property type="protein sequence ID" value="BBY44077.1"/>
    <property type="molecule type" value="Genomic_DNA"/>
</dbReference>
<accession>A0A7I7RHS3</accession>
<dbReference type="AlphaFoldDB" id="A0A7I7RHS3"/>
<dbReference type="SUPFAM" id="SSF46894">
    <property type="entry name" value="C-terminal effector domain of the bipartite response regulators"/>
    <property type="match status" value="1"/>
</dbReference>
<dbReference type="SUPFAM" id="SSF52540">
    <property type="entry name" value="P-loop containing nucleoside triphosphate hydrolases"/>
    <property type="match status" value="1"/>
</dbReference>
<proteinExistence type="predicted"/>
<organism evidence="4 5">
    <name type="scientific">Mycolicibacterium celeriflavum</name>
    <name type="common">Mycobacterium celeriflavum</name>
    <dbReference type="NCBI Taxonomy" id="1249101"/>
    <lineage>
        <taxon>Bacteria</taxon>
        <taxon>Bacillati</taxon>
        <taxon>Actinomycetota</taxon>
        <taxon>Actinomycetes</taxon>
        <taxon>Mycobacteriales</taxon>
        <taxon>Mycobacteriaceae</taxon>
        <taxon>Mycolicibacterium</taxon>
    </lineage>
</organism>
<dbReference type="PRINTS" id="PR00038">
    <property type="entry name" value="HTHLUXR"/>
</dbReference>
<protein>
    <submittedName>
        <fullName evidence="4">Transcriptional regulator</fullName>
    </submittedName>
</protein>
<evidence type="ECO:0000313" key="4">
    <source>
        <dbReference type="EMBL" id="BBY44077.1"/>
    </source>
</evidence>
<dbReference type="SUPFAM" id="SSF48452">
    <property type="entry name" value="TPR-like"/>
    <property type="match status" value="3"/>
</dbReference>
<dbReference type="CDD" id="cd06170">
    <property type="entry name" value="LuxR_C_like"/>
    <property type="match status" value="1"/>
</dbReference>